<evidence type="ECO:0000313" key="11">
    <source>
        <dbReference type="Proteomes" id="UP000324800"/>
    </source>
</evidence>
<evidence type="ECO:0000256" key="5">
    <source>
        <dbReference type="ARBA" id="ARBA00022499"/>
    </source>
</evidence>
<evidence type="ECO:0000256" key="3">
    <source>
        <dbReference type="ARBA" id="ARBA00008430"/>
    </source>
</evidence>
<name>A0A5J4XAF3_9EUKA</name>
<evidence type="ECO:0000256" key="6">
    <source>
        <dbReference type="ARBA" id="ARBA00022737"/>
    </source>
</evidence>
<keyword evidence="6" id="KW-0677">Repeat</keyword>
<comment type="caution">
    <text evidence="10">The sequence shown here is derived from an EMBL/GenBank/DDBJ whole genome shotgun (WGS) entry which is preliminary data.</text>
</comment>
<dbReference type="InterPro" id="IPR000626">
    <property type="entry name" value="Ubiquitin-like_dom"/>
</dbReference>
<evidence type="ECO:0000256" key="1">
    <source>
        <dbReference type="ARBA" id="ARBA00004123"/>
    </source>
</evidence>
<dbReference type="OrthoDB" id="6123875at2759"/>
<accession>A0A5J4XAF3</accession>
<proteinExistence type="inferred from homology"/>
<keyword evidence="4" id="KW-0963">Cytoplasm</keyword>
<protein>
    <submittedName>
        <fullName evidence="10">Putative Polyubiquitin</fullName>
    </submittedName>
</protein>
<dbReference type="PANTHER" id="PTHR10666">
    <property type="entry name" value="UBIQUITIN"/>
    <property type="match status" value="1"/>
</dbReference>
<gene>
    <name evidence="10" type="ORF">EZS28_000978</name>
</gene>
<evidence type="ECO:0000256" key="2">
    <source>
        <dbReference type="ARBA" id="ARBA00004496"/>
    </source>
</evidence>
<dbReference type="FunFam" id="3.10.20.90:FF:000469">
    <property type="entry name" value="Polyubiquitin-C"/>
    <property type="match status" value="1"/>
</dbReference>
<keyword evidence="8" id="KW-0539">Nucleus</keyword>
<dbReference type="SUPFAM" id="SSF54236">
    <property type="entry name" value="Ubiquitin-like"/>
    <property type="match status" value="2"/>
</dbReference>
<keyword evidence="7" id="KW-0832">Ubl conjugation</keyword>
<dbReference type="Proteomes" id="UP000324800">
    <property type="component" value="Unassembled WGS sequence"/>
</dbReference>
<sequence length="145" mass="16614">MEGKQFAIEVEDSDTVERVKQKIKDKEGIPIEDQQISYYGAKLEDGHKVKEYDIQKDTDLFLVNEPHNNTEIFVKTLTGKTITLKVGEDDTILSVKQKIQDKEGIPPDQQRLLFYDLELKDDSTVLENLIIDQAELKLILKPVAL</sequence>
<dbReference type="PROSITE" id="PS50053">
    <property type="entry name" value="UBIQUITIN_2"/>
    <property type="match status" value="2"/>
</dbReference>
<evidence type="ECO:0000256" key="8">
    <source>
        <dbReference type="ARBA" id="ARBA00023242"/>
    </source>
</evidence>
<dbReference type="Pfam" id="PF00240">
    <property type="entry name" value="ubiquitin"/>
    <property type="match status" value="2"/>
</dbReference>
<dbReference type="SMART" id="SM00213">
    <property type="entry name" value="UBQ"/>
    <property type="match status" value="2"/>
</dbReference>
<dbReference type="Gene3D" id="3.10.20.90">
    <property type="entry name" value="Phosphatidylinositol 3-kinase Catalytic Subunit, Chain A, domain 1"/>
    <property type="match status" value="2"/>
</dbReference>
<comment type="subcellular location">
    <subcellularLocation>
        <location evidence="2">Cytoplasm</location>
    </subcellularLocation>
    <subcellularLocation>
        <location evidence="1">Nucleus</location>
    </subcellularLocation>
</comment>
<evidence type="ECO:0000259" key="9">
    <source>
        <dbReference type="PROSITE" id="PS50053"/>
    </source>
</evidence>
<comment type="similarity">
    <text evidence="3">Belongs to the ubiquitin family.</text>
</comment>
<evidence type="ECO:0000256" key="7">
    <source>
        <dbReference type="ARBA" id="ARBA00022843"/>
    </source>
</evidence>
<dbReference type="EMBL" id="SNRW01000093">
    <property type="protein sequence ID" value="KAA6403495.1"/>
    <property type="molecule type" value="Genomic_DNA"/>
</dbReference>
<dbReference type="InterPro" id="IPR029071">
    <property type="entry name" value="Ubiquitin-like_domsf"/>
</dbReference>
<evidence type="ECO:0000313" key="10">
    <source>
        <dbReference type="EMBL" id="KAA6403495.1"/>
    </source>
</evidence>
<dbReference type="GO" id="GO:0005634">
    <property type="term" value="C:nucleus"/>
    <property type="evidence" value="ECO:0007669"/>
    <property type="project" value="UniProtKB-SubCell"/>
</dbReference>
<dbReference type="InterPro" id="IPR019956">
    <property type="entry name" value="Ubiquitin_dom"/>
</dbReference>
<organism evidence="10 11">
    <name type="scientific">Streblomastix strix</name>
    <dbReference type="NCBI Taxonomy" id="222440"/>
    <lineage>
        <taxon>Eukaryota</taxon>
        <taxon>Metamonada</taxon>
        <taxon>Preaxostyla</taxon>
        <taxon>Oxymonadida</taxon>
        <taxon>Streblomastigidae</taxon>
        <taxon>Streblomastix</taxon>
    </lineage>
</organism>
<reference evidence="10 11" key="1">
    <citation type="submission" date="2019-03" db="EMBL/GenBank/DDBJ databases">
        <title>Single cell metagenomics reveals metabolic interactions within the superorganism composed of flagellate Streblomastix strix and complex community of Bacteroidetes bacteria on its surface.</title>
        <authorList>
            <person name="Treitli S.C."/>
            <person name="Kolisko M."/>
            <person name="Husnik F."/>
            <person name="Keeling P."/>
            <person name="Hampl V."/>
        </authorList>
    </citation>
    <scope>NUCLEOTIDE SEQUENCE [LARGE SCALE GENOMIC DNA]</scope>
    <source>
        <strain evidence="10">ST1C</strain>
    </source>
</reference>
<dbReference type="GO" id="GO:0005737">
    <property type="term" value="C:cytoplasm"/>
    <property type="evidence" value="ECO:0007669"/>
    <property type="project" value="UniProtKB-SubCell"/>
</dbReference>
<feature type="domain" description="Ubiquitin-like" evidence="9">
    <location>
        <begin position="70"/>
        <end position="141"/>
    </location>
</feature>
<dbReference type="InterPro" id="IPR050158">
    <property type="entry name" value="Ubiquitin_ubiquitin-like"/>
</dbReference>
<keyword evidence="5" id="KW-1017">Isopeptide bond</keyword>
<dbReference type="PRINTS" id="PR00348">
    <property type="entry name" value="UBIQUITIN"/>
</dbReference>
<evidence type="ECO:0000256" key="4">
    <source>
        <dbReference type="ARBA" id="ARBA00022490"/>
    </source>
</evidence>
<feature type="domain" description="Ubiquitin-like" evidence="9">
    <location>
        <begin position="1"/>
        <end position="63"/>
    </location>
</feature>
<dbReference type="AlphaFoldDB" id="A0A5J4XAF3"/>